<dbReference type="Pfam" id="PF13699">
    <property type="entry name" value="eCIS_core"/>
    <property type="match status" value="1"/>
</dbReference>
<evidence type="ECO:0000313" key="4">
    <source>
        <dbReference type="Proteomes" id="UP000254589"/>
    </source>
</evidence>
<comment type="caution">
    <text evidence="3">The sequence shown here is derived from an EMBL/GenBank/DDBJ whole genome shotgun (WGS) entry which is preliminary data.</text>
</comment>
<name>A0AAJ4ZD36_PANPU</name>
<reference evidence="3 4" key="1">
    <citation type="submission" date="2018-06" db="EMBL/GenBank/DDBJ databases">
        <authorList>
            <consortium name="Pathogen Informatics"/>
            <person name="Doyle S."/>
        </authorList>
    </citation>
    <scope>NUCLEOTIDE SEQUENCE [LARGE SCALE GENOMIC DNA]</scope>
    <source>
        <strain evidence="3 4">NCTC13159</strain>
    </source>
</reference>
<organism evidence="3 4">
    <name type="scientific">Pandoraea pulmonicola</name>
    <dbReference type="NCBI Taxonomy" id="93221"/>
    <lineage>
        <taxon>Bacteria</taxon>
        <taxon>Pseudomonadati</taxon>
        <taxon>Pseudomonadota</taxon>
        <taxon>Betaproteobacteria</taxon>
        <taxon>Burkholderiales</taxon>
        <taxon>Burkholderiaceae</taxon>
        <taxon>Pandoraea</taxon>
    </lineage>
</organism>
<proteinExistence type="predicted"/>
<protein>
    <recommendedName>
        <fullName evidence="2">eCIS core domain-containing protein</fullName>
    </recommendedName>
</protein>
<accession>A0AAJ4ZD36</accession>
<dbReference type="Proteomes" id="UP000254589">
    <property type="component" value="Unassembled WGS sequence"/>
</dbReference>
<dbReference type="AlphaFoldDB" id="A0AAJ4ZD36"/>
<gene>
    <name evidence="3" type="ORF">NCTC13159_02548</name>
</gene>
<dbReference type="InterPro" id="IPR025295">
    <property type="entry name" value="eCIS_core_dom"/>
</dbReference>
<sequence>MHAQAGFEDNRPEADGVRQLQAMADNAPQSTRHRALQNGIQAMSTQSSGQTLHNSPRMTAQRQAQAAINRTGLPDSLKAGVESLSGVSMDQVRVHYNSSRPAQLGAHAYAQGSDIHLATGQEHHLPHEAWHVVQQAQGRVRPTMQMKAGVPVNDDAGLEREADEMGAKALSALIDDSPRAATAHRSVAALHADVPTNGSVVQRVIKIAKDDYKTRNGKDTNSLVAKIEKDDRSEAWRRGWKTHVRDMAADKDDEYEYKDFGAFMETLDAEYLKESSDELARPSFPKKAYTLAKGTASVQSGKDMSDISLSDNDLALPHRMPFSDIRRSVLLFGNGTETSLDLVRWTDRLVKATEMRKLLNLKWDVKGLLPEGYEEMVDEQIEEFNEERDRVVKLWSAPKTKKDLSLLAPLLYKANSLHGNIPDLGSHSTNNVRVSNRIHSHFERGSMTPGTKAAYEMSPHRIAKGVATTKGNKEIVTVDDKRVPTREVRTHHEFSATHIPPSDLKPIKLNFSRVGKDDSDDESGSDSDDNPLAPLRDEEFDSDED</sequence>
<dbReference type="EMBL" id="UGSJ01000001">
    <property type="protein sequence ID" value="SUA91059.1"/>
    <property type="molecule type" value="Genomic_DNA"/>
</dbReference>
<feature type="domain" description="eCIS core" evidence="2">
    <location>
        <begin position="73"/>
        <end position="138"/>
    </location>
</feature>
<evidence type="ECO:0000256" key="1">
    <source>
        <dbReference type="SAM" id="MobiDB-lite"/>
    </source>
</evidence>
<feature type="region of interest" description="Disordered" evidence="1">
    <location>
        <begin position="488"/>
        <end position="545"/>
    </location>
</feature>
<evidence type="ECO:0000259" key="2">
    <source>
        <dbReference type="Pfam" id="PF13699"/>
    </source>
</evidence>
<evidence type="ECO:0000313" key="3">
    <source>
        <dbReference type="EMBL" id="SUA91059.1"/>
    </source>
</evidence>
<feature type="compositionally biased region" description="Acidic residues" evidence="1">
    <location>
        <begin position="518"/>
        <end position="529"/>
    </location>
</feature>